<feature type="domain" description="Helicase C-terminal" evidence="8">
    <location>
        <begin position="1"/>
        <end position="140"/>
    </location>
</feature>
<comment type="subcellular location">
    <subcellularLocation>
        <location evidence="1">Nucleus</location>
    </subcellularLocation>
</comment>
<dbReference type="OrthoDB" id="6017at2759"/>
<feature type="compositionally biased region" description="Basic residues" evidence="6">
    <location>
        <begin position="263"/>
        <end position="273"/>
    </location>
</feature>
<dbReference type="InterPro" id="IPR036427">
    <property type="entry name" value="Bromodomain-like_sf"/>
</dbReference>
<dbReference type="Gene3D" id="1.20.920.10">
    <property type="entry name" value="Bromodomain-like"/>
    <property type="match status" value="1"/>
</dbReference>
<dbReference type="Proteomes" id="UP000283509">
    <property type="component" value="Unassembled WGS sequence"/>
</dbReference>
<organism evidence="9 10">
    <name type="scientific">Penaeus vannamei</name>
    <name type="common">Whiteleg shrimp</name>
    <name type="synonym">Litopenaeus vannamei</name>
    <dbReference type="NCBI Taxonomy" id="6689"/>
    <lineage>
        <taxon>Eukaryota</taxon>
        <taxon>Metazoa</taxon>
        <taxon>Ecdysozoa</taxon>
        <taxon>Arthropoda</taxon>
        <taxon>Crustacea</taxon>
        <taxon>Multicrustacea</taxon>
        <taxon>Malacostraca</taxon>
        <taxon>Eumalacostraca</taxon>
        <taxon>Eucarida</taxon>
        <taxon>Decapoda</taxon>
        <taxon>Dendrobranchiata</taxon>
        <taxon>Penaeoidea</taxon>
        <taxon>Penaeidae</taxon>
        <taxon>Penaeus</taxon>
    </lineage>
</organism>
<proteinExistence type="predicted"/>
<dbReference type="InterPro" id="IPR001487">
    <property type="entry name" value="Bromodomain"/>
</dbReference>
<keyword evidence="3 5" id="KW-0103">Bromodomain</keyword>
<reference evidence="9 10" key="1">
    <citation type="submission" date="2018-04" db="EMBL/GenBank/DDBJ databases">
        <authorList>
            <person name="Zhang X."/>
            <person name="Yuan J."/>
            <person name="Li F."/>
            <person name="Xiang J."/>
        </authorList>
    </citation>
    <scope>NUCLEOTIDE SEQUENCE [LARGE SCALE GENOMIC DNA]</scope>
    <source>
        <tissue evidence="9">Muscle</tissue>
    </source>
</reference>
<dbReference type="PROSITE" id="PS50014">
    <property type="entry name" value="BROMODOMAIN_2"/>
    <property type="match status" value="1"/>
</dbReference>
<dbReference type="InterPro" id="IPR049730">
    <property type="entry name" value="SNF2/RAD54-like_C"/>
</dbReference>
<dbReference type="GO" id="GO:0005634">
    <property type="term" value="C:nucleus"/>
    <property type="evidence" value="ECO:0007669"/>
    <property type="project" value="UniProtKB-SubCell"/>
</dbReference>
<dbReference type="GO" id="GO:0042393">
    <property type="term" value="F:histone binding"/>
    <property type="evidence" value="ECO:0007669"/>
    <property type="project" value="InterPro"/>
</dbReference>
<sequence>MTQLMTIMEDYLMFKGFKYLRLDGMTKSEDRGELLRLFNESREFFLFLLSTRAGGLGLNLQSADTVIIFDSDWNPHQDLQAQDRAHRIGQKNEVRVLRLMTVNTVEERILAAARYKLNMDEKVIQAGMFDQKSTGSDRRQFLQAILSNDTIEEEEEDEAPDDETVNQMIARGEEEFEIFQKLDTERRVTEDKPRLMAEDELPEWMLKEEDTEEEEEEEQEELGDRRARTKKEVDYSDSLTEKEWLRAIGAMENDDEEEANGSKSKRGSKGKRRRIDDDDDDPKPKKRGRPAREKPGPKNKRLIKQLKRLMDIVIKYEDSDGRVLSEPFMKLPSRRELPDYYEVIKRPMDIRKILNKIEEGRYEDLNDVESDFMLLCRNAQEYNEEASIIYEDSIVMQSVFLNARERIETEADNLPEEGGADDF</sequence>
<dbReference type="InterPro" id="IPR029295">
    <property type="entry name" value="SnAC"/>
</dbReference>
<dbReference type="AlphaFoldDB" id="A0A3R7PY06"/>
<keyword evidence="2" id="KW-0378">Hydrolase</keyword>
<feature type="region of interest" description="Disordered" evidence="6">
    <location>
        <begin position="187"/>
        <end position="234"/>
    </location>
</feature>
<dbReference type="PRINTS" id="PR00503">
    <property type="entry name" value="BROMODOMAIN"/>
</dbReference>
<dbReference type="SUPFAM" id="SSF47370">
    <property type="entry name" value="Bromodomain"/>
    <property type="match status" value="1"/>
</dbReference>
<dbReference type="SUPFAM" id="SSF52540">
    <property type="entry name" value="P-loop containing nucleoside triphosphate hydrolases"/>
    <property type="match status" value="1"/>
</dbReference>
<dbReference type="SMART" id="SM00490">
    <property type="entry name" value="HELICc"/>
    <property type="match status" value="1"/>
</dbReference>
<dbReference type="InterPro" id="IPR001650">
    <property type="entry name" value="Helicase_C-like"/>
</dbReference>
<dbReference type="PANTHER" id="PTHR10799">
    <property type="entry name" value="SNF2/RAD54 HELICASE FAMILY"/>
    <property type="match status" value="1"/>
</dbReference>
<evidence type="ECO:0000256" key="3">
    <source>
        <dbReference type="ARBA" id="ARBA00023117"/>
    </source>
</evidence>
<feature type="region of interest" description="Disordered" evidence="6">
    <location>
        <begin position="250"/>
        <end position="300"/>
    </location>
</feature>
<keyword evidence="10" id="KW-1185">Reference proteome</keyword>
<feature type="domain" description="Bromo" evidence="7">
    <location>
        <begin position="320"/>
        <end position="390"/>
    </location>
</feature>
<evidence type="ECO:0000313" key="10">
    <source>
        <dbReference type="Proteomes" id="UP000283509"/>
    </source>
</evidence>
<protein>
    <submittedName>
        <fullName evidence="9">Transcription activator BRG1</fullName>
    </submittedName>
</protein>
<accession>A0A3R7PY06</accession>
<comment type="caution">
    <text evidence="9">The sequence shown here is derived from an EMBL/GenBank/DDBJ whole genome shotgun (WGS) entry which is preliminary data.</text>
</comment>
<dbReference type="PROSITE" id="PS00633">
    <property type="entry name" value="BROMODOMAIN_1"/>
    <property type="match status" value="1"/>
</dbReference>
<name>A0A3R7PY06_PENVA</name>
<reference evidence="9 10" key="2">
    <citation type="submission" date="2019-01" db="EMBL/GenBank/DDBJ databases">
        <title>The decoding of complex shrimp genome reveals the adaptation for benthos swimmer, frequently molting mechanism and breeding impact on genome.</title>
        <authorList>
            <person name="Sun Y."/>
            <person name="Gao Y."/>
            <person name="Yu Y."/>
        </authorList>
    </citation>
    <scope>NUCLEOTIDE SEQUENCE [LARGE SCALE GENOMIC DNA]</scope>
    <source>
        <tissue evidence="9">Muscle</tissue>
    </source>
</reference>
<feature type="compositionally biased region" description="Basic and acidic residues" evidence="6">
    <location>
        <begin position="222"/>
        <end position="234"/>
    </location>
</feature>
<dbReference type="STRING" id="6689.A0A3R7PY06"/>
<dbReference type="Gene3D" id="3.40.50.300">
    <property type="entry name" value="P-loop containing nucleotide triphosphate hydrolases"/>
    <property type="match status" value="1"/>
</dbReference>
<evidence type="ECO:0000259" key="7">
    <source>
        <dbReference type="PROSITE" id="PS50014"/>
    </source>
</evidence>
<feature type="compositionally biased region" description="Basic and acidic residues" evidence="6">
    <location>
        <begin position="187"/>
        <end position="197"/>
    </location>
</feature>
<dbReference type="Pfam" id="PF00439">
    <property type="entry name" value="Bromodomain"/>
    <property type="match status" value="1"/>
</dbReference>
<dbReference type="SMART" id="SM00297">
    <property type="entry name" value="BROMO"/>
    <property type="match status" value="1"/>
</dbReference>
<dbReference type="GO" id="GO:0016787">
    <property type="term" value="F:hydrolase activity"/>
    <property type="evidence" value="ECO:0007669"/>
    <property type="project" value="UniProtKB-KW"/>
</dbReference>
<evidence type="ECO:0000256" key="2">
    <source>
        <dbReference type="ARBA" id="ARBA00022801"/>
    </source>
</evidence>
<dbReference type="Pfam" id="PF14619">
    <property type="entry name" value="SnAC"/>
    <property type="match status" value="1"/>
</dbReference>
<keyword evidence="4" id="KW-0539">Nucleus</keyword>
<evidence type="ECO:0000256" key="5">
    <source>
        <dbReference type="PROSITE-ProRule" id="PRU00035"/>
    </source>
</evidence>
<dbReference type="SMART" id="SM01314">
    <property type="entry name" value="SnAC"/>
    <property type="match status" value="1"/>
</dbReference>
<evidence type="ECO:0000256" key="4">
    <source>
        <dbReference type="ARBA" id="ARBA00023242"/>
    </source>
</evidence>
<dbReference type="InterPro" id="IPR018359">
    <property type="entry name" value="Bromodomain_CS"/>
</dbReference>
<feature type="compositionally biased region" description="Acidic residues" evidence="6">
    <location>
        <begin position="209"/>
        <end position="221"/>
    </location>
</feature>
<evidence type="ECO:0000256" key="1">
    <source>
        <dbReference type="ARBA" id="ARBA00004123"/>
    </source>
</evidence>
<dbReference type="PROSITE" id="PS51194">
    <property type="entry name" value="HELICASE_CTER"/>
    <property type="match status" value="1"/>
</dbReference>
<evidence type="ECO:0000313" key="9">
    <source>
        <dbReference type="EMBL" id="ROT63044.1"/>
    </source>
</evidence>
<gene>
    <name evidence="9" type="ORF">C7M84_019092</name>
</gene>
<dbReference type="Pfam" id="PF00271">
    <property type="entry name" value="Helicase_C"/>
    <property type="match status" value="1"/>
</dbReference>
<evidence type="ECO:0000259" key="8">
    <source>
        <dbReference type="PROSITE" id="PS51194"/>
    </source>
</evidence>
<evidence type="ECO:0000256" key="6">
    <source>
        <dbReference type="SAM" id="MobiDB-lite"/>
    </source>
</evidence>
<dbReference type="EMBL" id="QCYY01003503">
    <property type="protein sequence ID" value="ROT63044.1"/>
    <property type="molecule type" value="Genomic_DNA"/>
</dbReference>
<dbReference type="CDD" id="cd18793">
    <property type="entry name" value="SF2_C_SNF"/>
    <property type="match status" value="1"/>
</dbReference>
<dbReference type="InterPro" id="IPR027417">
    <property type="entry name" value="P-loop_NTPase"/>
</dbReference>